<feature type="transmembrane region" description="Helical" evidence="13">
    <location>
        <begin position="6"/>
        <end position="26"/>
    </location>
</feature>
<name>R7TA68_CAPTE</name>
<feature type="transmembrane region" description="Helical" evidence="13">
    <location>
        <begin position="97"/>
        <end position="115"/>
    </location>
</feature>
<dbReference type="EMBL" id="AMQN01003053">
    <property type="status" value="NOT_ANNOTATED_CDS"/>
    <property type="molecule type" value="Genomic_DNA"/>
</dbReference>
<keyword evidence="6" id="KW-1003">Cell membrane</keyword>
<evidence type="ECO:0000313" key="14">
    <source>
        <dbReference type="EMBL" id="ELT90609.1"/>
    </source>
</evidence>
<dbReference type="FunFam" id="1.20.1280.290:FF:000004">
    <property type="entry name" value="Sugar transporter SWEET"/>
    <property type="match status" value="1"/>
</dbReference>
<keyword evidence="5" id="KW-0813">Transport</keyword>
<keyword evidence="9" id="KW-0677">Repeat</keyword>
<gene>
    <name evidence="14" type="ORF">CAPTEDRAFT_101387</name>
</gene>
<evidence type="ECO:0000256" key="8">
    <source>
        <dbReference type="ARBA" id="ARBA00022692"/>
    </source>
</evidence>
<accession>R7TA68</accession>
<evidence type="ECO:0000256" key="9">
    <source>
        <dbReference type="ARBA" id="ARBA00022737"/>
    </source>
</evidence>
<sequence length="216" mass="24167">MILREFISALATVSTIGLYLTGIPICRKIVAKGSTQDTSFFPLIVMFCNTTLWVKYALIKDDPTLLYANSVGSVLTFIYVSIYYLYTTHKTHVHRNLAFGAFLLFPILIYVKFYADNLDDAVLYLGFVCSSVGVMGYGAPLSAMSEVLRTKSTECMAFPLSLANFIVAIEWFSYGFLLRDFYIQVPNLIGIFLGGLQLALFWKYPSKKQTTASAVL</sequence>
<evidence type="ECO:0000256" key="13">
    <source>
        <dbReference type="SAM" id="Phobius"/>
    </source>
</evidence>
<dbReference type="GO" id="GO:0000139">
    <property type="term" value="C:Golgi membrane"/>
    <property type="evidence" value="ECO:0007669"/>
    <property type="project" value="UniProtKB-SubCell"/>
</dbReference>
<dbReference type="EMBL" id="KB310836">
    <property type="protein sequence ID" value="ELT90609.1"/>
    <property type="molecule type" value="Genomic_DNA"/>
</dbReference>
<dbReference type="HOGENOM" id="CLU_048643_3_3_1"/>
<evidence type="ECO:0000256" key="3">
    <source>
        <dbReference type="ARBA" id="ARBA00007809"/>
    </source>
</evidence>
<feature type="transmembrane region" description="Helical" evidence="13">
    <location>
        <begin position="38"/>
        <end position="59"/>
    </location>
</feature>
<feature type="transmembrane region" description="Helical" evidence="13">
    <location>
        <begin position="181"/>
        <end position="202"/>
    </location>
</feature>
<protein>
    <recommendedName>
        <fullName evidence="4">Sugar transporter SWEET1</fullName>
    </recommendedName>
</protein>
<evidence type="ECO:0000256" key="2">
    <source>
        <dbReference type="ARBA" id="ARBA00004653"/>
    </source>
</evidence>
<evidence type="ECO:0000256" key="1">
    <source>
        <dbReference type="ARBA" id="ARBA00004651"/>
    </source>
</evidence>
<evidence type="ECO:0000256" key="10">
    <source>
        <dbReference type="ARBA" id="ARBA00022989"/>
    </source>
</evidence>
<organism evidence="14">
    <name type="scientific">Capitella teleta</name>
    <name type="common">Polychaete worm</name>
    <dbReference type="NCBI Taxonomy" id="283909"/>
    <lineage>
        <taxon>Eukaryota</taxon>
        <taxon>Metazoa</taxon>
        <taxon>Spiralia</taxon>
        <taxon>Lophotrochozoa</taxon>
        <taxon>Annelida</taxon>
        <taxon>Polychaeta</taxon>
        <taxon>Sedentaria</taxon>
        <taxon>Scolecida</taxon>
        <taxon>Capitellidae</taxon>
        <taxon>Capitella</taxon>
    </lineage>
</organism>
<dbReference type="FunFam" id="1.20.1280.290:FF:000010">
    <property type="entry name" value="Sugar transporter SWEET"/>
    <property type="match status" value="1"/>
</dbReference>
<dbReference type="GO" id="GO:0051119">
    <property type="term" value="F:sugar transmembrane transporter activity"/>
    <property type="evidence" value="ECO:0007669"/>
    <property type="project" value="InterPro"/>
</dbReference>
<dbReference type="Proteomes" id="UP000014760">
    <property type="component" value="Unassembled WGS sequence"/>
</dbReference>
<comment type="similarity">
    <text evidence="3">Belongs to the SWEET sugar transporter family.</text>
</comment>
<keyword evidence="10 13" id="KW-1133">Transmembrane helix</keyword>
<proteinExistence type="inferred from homology"/>
<dbReference type="FunCoup" id="R7TA68">
    <property type="interactions" value="279"/>
</dbReference>
<dbReference type="PANTHER" id="PTHR10791">
    <property type="entry name" value="RAG1-ACTIVATING PROTEIN 1"/>
    <property type="match status" value="1"/>
</dbReference>
<keyword evidence="8 13" id="KW-0812">Transmembrane</keyword>
<keyword evidence="16" id="KW-1185">Reference proteome</keyword>
<dbReference type="Gene3D" id="1.20.1280.290">
    <property type="match status" value="2"/>
</dbReference>
<dbReference type="PANTHER" id="PTHR10791:SF112">
    <property type="entry name" value="SUGAR TRANSPORTER SWEET1"/>
    <property type="match status" value="1"/>
</dbReference>
<dbReference type="Pfam" id="PF03083">
    <property type="entry name" value="MtN3_slv"/>
    <property type="match status" value="2"/>
</dbReference>
<dbReference type="AlphaFoldDB" id="R7TA68"/>
<reference evidence="16" key="1">
    <citation type="submission" date="2012-12" db="EMBL/GenBank/DDBJ databases">
        <authorList>
            <person name="Hellsten U."/>
            <person name="Grimwood J."/>
            <person name="Chapman J.A."/>
            <person name="Shapiro H."/>
            <person name="Aerts A."/>
            <person name="Otillar R.P."/>
            <person name="Terry A.Y."/>
            <person name="Boore J.L."/>
            <person name="Simakov O."/>
            <person name="Marletaz F."/>
            <person name="Cho S.-J."/>
            <person name="Edsinger-Gonzales E."/>
            <person name="Havlak P."/>
            <person name="Kuo D.-H."/>
            <person name="Larsson T."/>
            <person name="Lv J."/>
            <person name="Arendt D."/>
            <person name="Savage R."/>
            <person name="Osoegawa K."/>
            <person name="de Jong P."/>
            <person name="Lindberg D.R."/>
            <person name="Seaver E.C."/>
            <person name="Weisblat D.A."/>
            <person name="Putnam N.H."/>
            <person name="Grigoriev I.V."/>
            <person name="Rokhsar D.S."/>
        </authorList>
    </citation>
    <scope>NUCLEOTIDE SEQUENCE</scope>
    <source>
        <strain evidence="16">I ESC-2004</strain>
    </source>
</reference>
<comment type="subcellular location">
    <subcellularLocation>
        <location evidence="1">Cell membrane</location>
        <topology evidence="1">Multi-pass membrane protein</topology>
    </subcellularLocation>
    <subcellularLocation>
        <location evidence="2">Golgi apparatus membrane</location>
        <topology evidence="2">Multi-pass membrane protein</topology>
    </subcellularLocation>
</comment>
<evidence type="ECO:0000313" key="15">
    <source>
        <dbReference type="EnsemblMetazoa" id="CapteP101387"/>
    </source>
</evidence>
<dbReference type="GO" id="GO:0005886">
    <property type="term" value="C:plasma membrane"/>
    <property type="evidence" value="ECO:0007669"/>
    <property type="project" value="UniProtKB-SubCell"/>
</dbReference>
<dbReference type="OMA" id="CSLWLRY"/>
<evidence type="ECO:0000313" key="16">
    <source>
        <dbReference type="Proteomes" id="UP000014760"/>
    </source>
</evidence>
<dbReference type="InterPro" id="IPR047664">
    <property type="entry name" value="SWEET"/>
</dbReference>
<evidence type="ECO:0000256" key="12">
    <source>
        <dbReference type="ARBA" id="ARBA00023136"/>
    </source>
</evidence>
<evidence type="ECO:0000256" key="5">
    <source>
        <dbReference type="ARBA" id="ARBA00022448"/>
    </source>
</evidence>
<dbReference type="InterPro" id="IPR004316">
    <property type="entry name" value="SWEET_rpt"/>
</dbReference>
<feature type="transmembrane region" description="Helical" evidence="13">
    <location>
        <begin position="121"/>
        <end position="143"/>
    </location>
</feature>
<feature type="transmembrane region" description="Helical" evidence="13">
    <location>
        <begin position="65"/>
        <end position="85"/>
    </location>
</feature>
<keyword evidence="11" id="KW-0333">Golgi apparatus</keyword>
<keyword evidence="7" id="KW-0762">Sugar transport</keyword>
<reference evidence="14 16" key="2">
    <citation type="journal article" date="2013" name="Nature">
        <title>Insights into bilaterian evolution from three spiralian genomes.</title>
        <authorList>
            <person name="Simakov O."/>
            <person name="Marletaz F."/>
            <person name="Cho S.J."/>
            <person name="Edsinger-Gonzales E."/>
            <person name="Havlak P."/>
            <person name="Hellsten U."/>
            <person name="Kuo D.H."/>
            <person name="Larsson T."/>
            <person name="Lv J."/>
            <person name="Arendt D."/>
            <person name="Savage R."/>
            <person name="Osoegawa K."/>
            <person name="de Jong P."/>
            <person name="Grimwood J."/>
            <person name="Chapman J.A."/>
            <person name="Shapiro H."/>
            <person name="Aerts A."/>
            <person name="Otillar R.P."/>
            <person name="Terry A.Y."/>
            <person name="Boore J.L."/>
            <person name="Grigoriev I.V."/>
            <person name="Lindberg D.R."/>
            <person name="Seaver E.C."/>
            <person name="Weisblat D.A."/>
            <person name="Putnam N.H."/>
            <person name="Rokhsar D.S."/>
        </authorList>
    </citation>
    <scope>NUCLEOTIDE SEQUENCE</scope>
    <source>
        <strain evidence="14 16">I ESC-2004</strain>
    </source>
</reference>
<evidence type="ECO:0000256" key="11">
    <source>
        <dbReference type="ARBA" id="ARBA00023034"/>
    </source>
</evidence>
<evidence type="ECO:0000256" key="6">
    <source>
        <dbReference type="ARBA" id="ARBA00022475"/>
    </source>
</evidence>
<evidence type="ECO:0000256" key="7">
    <source>
        <dbReference type="ARBA" id="ARBA00022597"/>
    </source>
</evidence>
<feature type="transmembrane region" description="Helical" evidence="13">
    <location>
        <begin position="155"/>
        <end position="175"/>
    </location>
</feature>
<reference evidence="15" key="3">
    <citation type="submission" date="2015-06" db="UniProtKB">
        <authorList>
            <consortium name="EnsemblMetazoa"/>
        </authorList>
    </citation>
    <scope>IDENTIFICATION</scope>
</reference>
<dbReference type="OrthoDB" id="409725at2759"/>
<evidence type="ECO:0000256" key="4">
    <source>
        <dbReference type="ARBA" id="ARBA00021741"/>
    </source>
</evidence>
<dbReference type="EnsemblMetazoa" id="CapteT101387">
    <property type="protein sequence ID" value="CapteP101387"/>
    <property type="gene ID" value="CapteG101387"/>
</dbReference>
<keyword evidence="12 13" id="KW-0472">Membrane</keyword>